<evidence type="ECO:0000313" key="2">
    <source>
        <dbReference type="Proteomes" id="UP001595851"/>
    </source>
</evidence>
<keyword evidence="2" id="KW-1185">Reference proteome</keyword>
<dbReference type="Gene3D" id="3.30.460.40">
    <property type="match status" value="1"/>
</dbReference>
<comment type="caution">
    <text evidence="1">The sequence shown here is derived from an EMBL/GenBank/DDBJ whole genome shotgun (WGS) entry which is preliminary data.</text>
</comment>
<protein>
    <submittedName>
        <fullName evidence="1">Nucleotidyltransferase family protein</fullName>
    </submittedName>
</protein>
<gene>
    <name evidence="1" type="ORF">ACFOY2_50905</name>
</gene>
<dbReference type="Proteomes" id="UP001595851">
    <property type="component" value="Unassembled WGS sequence"/>
</dbReference>
<dbReference type="EMBL" id="JBHSBI010000047">
    <property type="protein sequence ID" value="MFC4015600.1"/>
    <property type="molecule type" value="Genomic_DNA"/>
</dbReference>
<sequence>MRPEVDLILKASAPGADCPPKGGDPAALDWALFLDTAFRHRVAAVVGVAMSQAGWFEQESRCEYVLDALLAAYAANERRNRVLVAEAVRLAGLLRGKGIDVAVRKGAYLTPAVYKDAGLRPMNDIDLFVTRAAAEEVAEALQDEGYQAGRLDSRAEVQPFSRRQSLFWNVHVNNLPPYHRPYGDRCLPAITVDVCFDLFLPASGCDLPAESLLAAASLVEVEGGSVPVLRAEHFLIDVAAHLYKESTTLRYIERGKHQRLLQYVDIAAVVRAHEGLDWDLLVATAERAGAAKHVYFALANAERLYPSTAPASVLADLAHAGDVDERFLIEYGAIDRAQALSWSATDIVERLFSDEKPGAASRSPI</sequence>
<dbReference type="RefSeq" id="WP_379535413.1">
    <property type="nucleotide sequence ID" value="NZ_JBHSBI010000047.1"/>
</dbReference>
<proteinExistence type="predicted"/>
<evidence type="ECO:0000313" key="1">
    <source>
        <dbReference type="EMBL" id="MFC4015600.1"/>
    </source>
</evidence>
<organism evidence="1 2">
    <name type="scientific">Nonomuraea purpurea</name>
    <dbReference type="NCBI Taxonomy" id="1849276"/>
    <lineage>
        <taxon>Bacteria</taxon>
        <taxon>Bacillati</taxon>
        <taxon>Actinomycetota</taxon>
        <taxon>Actinomycetes</taxon>
        <taxon>Streptosporangiales</taxon>
        <taxon>Streptosporangiaceae</taxon>
        <taxon>Nonomuraea</taxon>
    </lineage>
</organism>
<name>A0ABV8GRZ3_9ACTN</name>
<dbReference type="Pfam" id="PF14907">
    <property type="entry name" value="NTP_transf_5"/>
    <property type="match status" value="1"/>
</dbReference>
<reference evidence="2" key="1">
    <citation type="journal article" date="2019" name="Int. J. Syst. Evol. Microbiol.">
        <title>The Global Catalogue of Microorganisms (GCM) 10K type strain sequencing project: providing services to taxonomists for standard genome sequencing and annotation.</title>
        <authorList>
            <consortium name="The Broad Institute Genomics Platform"/>
            <consortium name="The Broad Institute Genome Sequencing Center for Infectious Disease"/>
            <person name="Wu L."/>
            <person name="Ma J."/>
        </authorList>
    </citation>
    <scope>NUCLEOTIDE SEQUENCE [LARGE SCALE GENOMIC DNA]</scope>
    <source>
        <strain evidence="2">TBRC 1276</strain>
    </source>
</reference>
<accession>A0ABV8GRZ3</accession>
<dbReference type="InterPro" id="IPR039498">
    <property type="entry name" value="NTP_transf_5"/>
</dbReference>